<dbReference type="OrthoDB" id="2496787at2759"/>
<gene>
    <name evidence="9" type="ORF">EV356DRAFT_519835</name>
</gene>
<evidence type="ECO:0000256" key="2">
    <source>
        <dbReference type="ARBA" id="ARBA00022692"/>
    </source>
</evidence>
<dbReference type="EMBL" id="ML991840">
    <property type="protein sequence ID" value="KAF2230530.1"/>
    <property type="molecule type" value="Genomic_DNA"/>
</dbReference>
<evidence type="ECO:0000313" key="10">
    <source>
        <dbReference type="Proteomes" id="UP000800092"/>
    </source>
</evidence>
<keyword evidence="10" id="KW-1185">Reference proteome</keyword>
<dbReference type="InterPro" id="IPR052337">
    <property type="entry name" value="SAT4-like"/>
</dbReference>
<dbReference type="PANTHER" id="PTHR33048">
    <property type="entry name" value="PTH11-LIKE INTEGRAL MEMBRANE PROTEIN (AFU_ORTHOLOGUE AFUA_5G11245)"/>
    <property type="match status" value="1"/>
</dbReference>
<keyword evidence="2 7" id="KW-0812">Transmembrane</keyword>
<comment type="similarity">
    <text evidence="5">Belongs to the SAT4 family.</text>
</comment>
<accession>A0A6A6GYH7</accession>
<feature type="transmembrane region" description="Helical" evidence="7">
    <location>
        <begin position="138"/>
        <end position="165"/>
    </location>
</feature>
<evidence type="ECO:0000313" key="9">
    <source>
        <dbReference type="EMBL" id="KAF2230530.1"/>
    </source>
</evidence>
<evidence type="ECO:0000256" key="7">
    <source>
        <dbReference type="SAM" id="Phobius"/>
    </source>
</evidence>
<name>A0A6A6GYH7_VIRVR</name>
<comment type="subcellular location">
    <subcellularLocation>
        <location evidence="1">Membrane</location>
        <topology evidence="1">Multi-pass membrane protein</topology>
    </subcellularLocation>
</comment>
<feature type="transmembrane region" description="Helical" evidence="7">
    <location>
        <begin position="185"/>
        <end position="209"/>
    </location>
</feature>
<keyword evidence="4 7" id="KW-0472">Membrane</keyword>
<feature type="region of interest" description="Disordered" evidence="6">
    <location>
        <begin position="304"/>
        <end position="345"/>
    </location>
</feature>
<protein>
    <recommendedName>
        <fullName evidence="8">Rhodopsin domain-containing protein</fullName>
    </recommendedName>
</protein>
<feature type="transmembrane region" description="Helical" evidence="7">
    <location>
        <begin position="21"/>
        <end position="42"/>
    </location>
</feature>
<evidence type="ECO:0000256" key="3">
    <source>
        <dbReference type="ARBA" id="ARBA00022989"/>
    </source>
</evidence>
<dbReference type="Pfam" id="PF20684">
    <property type="entry name" value="Fung_rhodopsin"/>
    <property type="match status" value="1"/>
</dbReference>
<dbReference type="PANTHER" id="PTHR33048:SF47">
    <property type="entry name" value="INTEGRAL MEMBRANE PROTEIN-RELATED"/>
    <property type="match status" value="1"/>
</dbReference>
<feature type="transmembrane region" description="Helical" evidence="7">
    <location>
        <begin position="221"/>
        <end position="242"/>
    </location>
</feature>
<feature type="transmembrane region" description="Helical" evidence="7">
    <location>
        <begin position="54"/>
        <end position="74"/>
    </location>
</feature>
<feature type="domain" description="Rhodopsin" evidence="8">
    <location>
        <begin position="42"/>
        <end position="285"/>
    </location>
</feature>
<evidence type="ECO:0000259" key="8">
    <source>
        <dbReference type="Pfam" id="PF20684"/>
    </source>
</evidence>
<evidence type="ECO:0000256" key="1">
    <source>
        <dbReference type="ARBA" id="ARBA00004141"/>
    </source>
</evidence>
<dbReference type="InterPro" id="IPR049326">
    <property type="entry name" value="Rhodopsin_dom_fungi"/>
</dbReference>
<keyword evidence="3 7" id="KW-1133">Transmembrane helix</keyword>
<dbReference type="Proteomes" id="UP000800092">
    <property type="component" value="Unassembled WGS sequence"/>
</dbReference>
<proteinExistence type="inferred from homology"/>
<reference evidence="9" key="1">
    <citation type="journal article" date="2020" name="Stud. Mycol.">
        <title>101 Dothideomycetes genomes: a test case for predicting lifestyles and emergence of pathogens.</title>
        <authorList>
            <person name="Haridas S."/>
            <person name="Albert R."/>
            <person name="Binder M."/>
            <person name="Bloem J."/>
            <person name="Labutti K."/>
            <person name="Salamov A."/>
            <person name="Andreopoulos B."/>
            <person name="Baker S."/>
            <person name="Barry K."/>
            <person name="Bills G."/>
            <person name="Bluhm B."/>
            <person name="Cannon C."/>
            <person name="Castanera R."/>
            <person name="Culley D."/>
            <person name="Daum C."/>
            <person name="Ezra D."/>
            <person name="Gonzalez J."/>
            <person name="Henrissat B."/>
            <person name="Kuo A."/>
            <person name="Liang C."/>
            <person name="Lipzen A."/>
            <person name="Lutzoni F."/>
            <person name="Magnuson J."/>
            <person name="Mondo S."/>
            <person name="Nolan M."/>
            <person name="Ohm R."/>
            <person name="Pangilinan J."/>
            <person name="Park H.-J."/>
            <person name="Ramirez L."/>
            <person name="Alfaro M."/>
            <person name="Sun H."/>
            <person name="Tritt A."/>
            <person name="Yoshinaga Y."/>
            <person name="Zwiers L.-H."/>
            <person name="Turgeon B."/>
            <person name="Goodwin S."/>
            <person name="Spatafora J."/>
            <person name="Crous P."/>
            <person name="Grigoriev I."/>
        </authorList>
    </citation>
    <scope>NUCLEOTIDE SEQUENCE</scope>
    <source>
        <strain evidence="9">Tuck. ex Michener</strain>
    </source>
</reference>
<sequence length="390" mass="44384">MLTANPHWGPPPSGIDLQQELTTRVVIVHSILLVLSTLIVVLRFFSRRLTGTSLWWDDWFILAALLVNFVWRFAMVPYMTHHGLGKHIWVTQQDSLYAVSKGSFIEEVAYPLVLCCIKCSIAMLLLRLFKPSGIAKKVYVIIGTLTVWGVAFALVELFQCIPVGSSFNRWLSSPPASPTCKMVDMSWSIGFTVPSIVYDVILIVMPLPYIWHIQVSRARRLALMGIFSVGIFVTVVSIVRLWLVSHSKADSIDFTFELAYLYIWTIVELDIAIICACMPLLRPYFNIVIFGKVNAAGFSNHANRSAPFTRGRTKPAQSTVRTQSEDRQDLFYKRPQNDPDQTTKTRIERHYTVPKFELHNMRDDAGIRVQTDILVGHHQKREDQVSTDEV</sequence>
<feature type="transmembrane region" description="Helical" evidence="7">
    <location>
        <begin position="108"/>
        <end position="126"/>
    </location>
</feature>
<evidence type="ECO:0000256" key="6">
    <source>
        <dbReference type="SAM" id="MobiDB-lite"/>
    </source>
</evidence>
<feature type="transmembrane region" description="Helical" evidence="7">
    <location>
        <begin position="262"/>
        <end position="281"/>
    </location>
</feature>
<feature type="compositionally biased region" description="Basic and acidic residues" evidence="6">
    <location>
        <begin position="323"/>
        <end position="345"/>
    </location>
</feature>
<organism evidence="9 10">
    <name type="scientific">Viridothelium virens</name>
    <name type="common">Speckled blister lichen</name>
    <name type="synonym">Trypethelium virens</name>
    <dbReference type="NCBI Taxonomy" id="1048519"/>
    <lineage>
        <taxon>Eukaryota</taxon>
        <taxon>Fungi</taxon>
        <taxon>Dikarya</taxon>
        <taxon>Ascomycota</taxon>
        <taxon>Pezizomycotina</taxon>
        <taxon>Dothideomycetes</taxon>
        <taxon>Dothideomycetes incertae sedis</taxon>
        <taxon>Trypetheliales</taxon>
        <taxon>Trypetheliaceae</taxon>
        <taxon>Viridothelium</taxon>
    </lineage>
</organism>
<dbReference type="GO" id="GO:0016020">
    <property type="term" value="C:membrane"/>
    <property type="evidence" value="ECO:0007669"/>
    <property type="project" value="UniProtKB-SubCell"/>
</dbReference>
<dbReference type="AlphaFoldDB" id="A0A6A6GYH7"/>
<evidence type="ECO:0000256" key="5">
    <source>
        <dbReference type="ARBA" id="ARBA00038359"/>
    </source>
</evidence>
<evidence type="ECO:0000256" key="4">
    <source>
        <dbReference type="ARBA" id="ARBA00023136"/>
    </source>
</evidence>